<reference evidence="3" key="1">
    <citation type="submission" date="2019-11" db="EMBL/GenBank/DDBJ databases">
        <authorList>
            <person name="Feng L."/>
        </authorList>
    </citation>
    <scope>NUCLEOTIDE SEQUENCE</scope>
    <source>
        <strain evidence="3">BhanseniiLFYP23</strain>
    </source>
</reference>
<dbReference type="InterPro" id="IPR017946">
    <property type="entry name" value="PLC-like_Pdiesterase_TIM-brl"/>
</dbReference>
<dbReference type="EMBL" id="CACRSY010000014">
    <property type="protein sequence ID" value="VYT18586.1"/>
    <property type="molecule type" value="Genomic_DNA"/>
</dbReference>
<organism evidence="3">
    <name type="scientific">Blautia hansenii</name>
    <name type="common">Ruminococcus hansenii</name>
    <dbReference type="NCBI Taxonomy" id="1322"/>
    <lineage>
        <taxon>Bacteria</taxon>
        <taxon>Bacillati</taxon>
        <taxon>Bacillota</taxon>
        <taxon>Clostridia</taxon>
        <taxon>Lachnospirales</taxon>
        <taxon>Lachnospiraceae</taxon>
        <taxon>Blautia</taxon>
    </lineage>
</organism>
<dbReference type="AlphaFoldDB" id="A0A6N2UU62"/>
<feature type="transmembrane region" description="Helical" evidence="1">
    <location>
        <begin position="20"/>
        <end position="42"/>
    </location>
</feature>
<dbReference type="InterPro" id="IPR018476">
    <property type="entry name" value="GlyceroP-diester-Pdiesterase_M"/>
</dbReference>
<keyword evidence="1" id="KW-1133">Transmembrane helix</keyword>
<dbReference type="SUPFAM" id="SSF51695">
    <property type="entry name" value="PLC-like phosphodiesterases"/>
    <property type="match status" value="1"/>
</dbReference>
<feature type="transmembrane region" description="Helical" evidence="1">
    <location>
        <begin position="269"/>
        <end position="290"/>
    </location>
</feature>
<keyword evidence="1" id="KW-0472">Membrane</keyword>
<name>A0A6N2UU62_BLAHA</name>
<feature type="transmembrane region" description="Helical" evidence="1">
    <location>
        <begin position="216"/>
        <end position="249"/>
    </location>
</feature>
<keyword evidence="1" id="KW-0812">Transmembrane</keyword>
<keyword evidence="3" id="KW-0378">Hydrolase</keyword>
<gene>
    <name evidence="3" type="primary">ugpQ_1</name>
    <name evidence="3" type="ORF">BHLFYP23_00512</name>
</gene>
<dbReference type="Pfam" id="PF03009">
    <property type="entry name" value="GDPD"/>
    <property type="match status" value="1"/>
</dbReference>
<dbReference type="Pfam" id="PF10110">
    <property type="entry name" value="GPDPase_memb"/>
    <property type="match status" value="1"/>
</dbReference>
<feature type="domain" description="GP-PDE" evidence="2">
    <location>
        <begin position="357"/>
        <end position="588"/>
    </location>
</feature>
<evidence type="ECO:0000256" key="1">
    <source>
        <dbReference type="SAM" id="Phobius"/>
    </source>
</evidence>
<dbReference type="PANTHER" id="PTHR46211:SF8">
    <property type="entry name" value="PHOSPHODIESTERASE"/>
    <property type="match status" value="1"/>
</dbReference>
<dbReference type="Gene3D" id="3.20.20.190">
    <property type="entry name" value="Phosphatidylinositol (PI) phosphodiesterase"/>
    <property type="match status" value="1"/>
</dbReference>
<dbReference type="RefSeq" id="WP_156342514.1">
    <property type="nucleotide sequence ID" value="NZ_CACRSY010000014.1"/>
</dbReference>
<feature type="transmembrane region" description="Helical" evidence="1">
    <location>
        <begin position="323"/>
        <end position="344"/>
    </location>
</feature>
<dbReference type="GO" id="GO:0006629">
    <property type="term" value="P:lipid metabolic process"/>
    <property type="evidence" value="ECO:0007669"/>
    <property type="project" value="InterPro"/>
</dbReference>
<protein>
    <submittedName>
        <fullName evidence="3">Glycerophosphoryl diester phosphodiesterase</fullName>
        <ecNumber evidence="3">3.1.4.46</ecNumber>
    </submittedName>
</protein>
<proteinExistence type="predicted"/>
<dbReference type="GO" id="GO:0008889">
    <property type="term" value="F:glycerophosphodiester phosphodiesterase activity"/>
    <property type="evidence" value="ECO:0007669"/>
    <property type="project" value="UniProtKB-EC"/>
</dbReference>
<evidence type="ECO:0000259" key="2">
    <source>
        <dbReference type="PROSITE" id="PS51704"/>
    </source>
</evidence>
<accession>A0A6N2UU62</accession>
<dbReference type="PANTHER" id="PTHR46211">
    <property type="entry name" value="GLYCEROPHOSPHORYL DIESTER PHOSPHODIESTERASE"/>
    <property type="match status" value="1"/>
</dbReference>
<feature type="transmembrane region" description="Helical" evidence="1">
    <location>
        <begin position="125"/>
        <end position="144"/>
    </location>
</feature>
<feature type="transmembrane region" description="Helical" evidence="1">
    <location>
        <begin position="168"/>
        <end position="193"/>
    </location>
</feature>
<dbReference type="PROSITE" id="PS51704">
    <property type="entry name" value="GP_PDE"/>
    <property type="match status" value="1"/>
</dbReference>
<sequence>MKKILKQTWKTIRYNIRSLLIFEAGYRAATFFLVMQLVRFFVDFSLKQQGFSYLTAENYKEFLQYPLSVVFLALVFLVILIFYFVEVAALLCGFVYSAKEKKLYAGDFFILGIKKTVSFFRHSKVSWLVCAACSGPFLAAYFLVREISYIQILEFTARQIYKEIKSPMLIYGFLGVLLLISFLFVFALPYCILEKKKNWQGFLSGMKLFRTHWKRILLDFCFLHVFMLLFILITYSVVMLILAAGVFFFKPEAVKISSIFIYSEYVNMALGIYAGGVQLIGSIAFVYTVYTKFHIQPKDEEEHLFYKKMEQYFWYSKLGRRKAAGLLTALFVLLEGIYFGFLVINHDTTLSHLAADTEITAHRGGAWKAPENTISALQYTIDSGADYAEIDVQETKDGELILLHDESLKRTAGVKKNVWDMTLKQVEKLDAGASFHKNFRGEKIPEFTEVLKFCKGRLDLNIEIKYNGKNKGIVNKVVRAIKENHFEDHCVVTSMNYQFLKQIKKTAPEIRTGYIMTMTYGGVQGMEAADFFSVKHTYVDEKFVTQAHALGKEVHVWTVNYKGDAKRMLDMGVDNIITDDPIMVRKVQNRESGSSTGYVELLRYAFRF</sequence>
<dbReference type="CDD" id="cd08579">
    <property type="entry name" value="GDPD_memb_like"/>
    <property type="match status" value="1"/>
</dbReference>
<evidence type="ECO:0000313" key="3">
    <source>
        <dbReference type="EMBL" id="VYT18586.1"/>
    </source>
</evidence>
<feature type="transmembrane region" description="Helical" evidence="1">
    <location>
        <begin position="62"/>
        <end position="95"/>
    </location>
</feature>
<dbReference type="InterPro" id="IPR030395">
    <property type="entry name" value="GP_PDE_dom"/>
</dbReference>
<dbReference type="EC" id="3.1.4.46" evidence="3"/>